<dbReference type="Gene3D" id="3.40.630.10">
    <property type="entry name" value="Zn peptidases"/>
    <property type="match status" value="1"/>
</dbReference>
<keyword evidence="6" id="KW-0862">Zinc</keyword>
<evidence type="ECO:0000313" key="10">
    <source>
        <dbReference type="Proteomes" id="UP000288212"/>
    </source>
</evidence>
<dbReference type="GO" id="GO:0004177">
    <property type="term" value="F:aminopeptidase activity"/>
    <property type="evidence" value="ECO:0007669"/>
    <property type="project" value="UniProtKB-KW"/>
</dbReference>
<dbReference type="RefSeq" id="WP_126793206.1">
    <property type="nucleotide sequence ID" value="NZ_PIPI01000006.1"/>
</dbReference>
<feature type="domain" description="Peptidase M28" evidence="8">
    <location>
        <begin position="309"/>
        <end position="520"/>
    </location>
</feature>
<dbReference type="OrthoDB" id="9778250at2"/>
<organism evidence="9 10">
    <name type="scientific">Aliidiomarina haloalkalitolerans</name>
    <dbReference type="NCBI Taxonomy" id="859059"/>
    <lineage>
        <taxon>Bacteria</taxon>
        <taxon>Pseudomonadati</taxon>
        <taxon>Pseudomonadota</taxon>
        <taxon>Gammaproteobacteria</taxon>
        <taxon>Alteromonadales</taxon>
        <taxon>Idiomarinaceae</taxon>
        <taxon>Aliidiomarina</taxon>
    </lineage>
</organism>
<keyword evidence="4 7" id="KW-0732">Signal</keyword>
<dbReference type="InterPro" id="IPR045175">
    <property type="entry name" value="M28_fam"/>
</dbReference>
<protein>
    <submittedName>
        <fullName evidence="9">Peptidase M28</fullName>
    </submittedName>
</protein>
<dbReference type="Gene3D" id="3.50.30.30">
    <property type="match status" value="1"/>
</dbReference>
<evidence type="ECO:0000259" key="8">
    <source>
        <dbReference type="Pfam" id="PF04389"/>
    </source>
</evidence>
<feature type="signal peptide" evidence="7">
    <location>
        <begin position="1"/>
        <end position="20"/>
    </location>
</feature>
<dbReference type="InterPro" id="IPR007484">
    <property type="entry name" value="Peptidase_M28"/>
</dbReference>
<dbReference type="CDD" id="cd04821">
    <property type="entry name" value="PA_M28_1_2"/>
    <property type="match status" value="1"/>
</dbReference>
<dbReference type="PROSITE" id="PS51257">
    <property type="entry name" value="PROKAR_LIPOPROTEIN"/>
    <property type="match status" value="1"/>
</dbReference>
<dbReference type="GO" id="GO:0006508">
    <property type="term" value="P:proteolysis"/>
    <property type="evidence" value="ECO:0007669"/>
    <property type="project" value="UniProtKB-KW"/>
</dbReference>
<evidence type="ECO:0000256" key="7">
    <source>
        <dbReference type="SAM" id="SignalP"/>
    </source>
</evidence>
<evidence type="ECO:0000256" key="5">
    <source>
        <dbReference type="ARBA" id="ARBA00022801"/>
    </source>
</evidence>
<dbReference type="PANTHER" id="PTHR12147">
    <property type="entry name" value="METALLOPEPTIDASE M28 FAMILY MEMBER"/>
    <property type="match status" value="1"/>
</dbReference>
<evidence type="ECO:0000313" key="9">
    <source>
        <dbReference type="EMBL" id="RUO19116.1"/>
    </source>
</evidence>
<evidence type="ECO:0000256" key="6">
    <source>
        <dbReference type="ARBA" id="ARBA00022833"/>
    </source>
</evidence>
<evidence type="ECO:0000256" key="4">
    <source>
        <dbReference type="ARBA" id="ARBA00022729"/>
    </source>
</evidence>
<gene>
    <name evidence="9" type="ORF">CWE06_08740</name>
</gene>
<keyword evidence="10" id="KW-1185">Reference proteome</keyword>
<comment type="caution">
    <text evidence="9">The sequence shown here is derived from an EMBL/GenBank/DDBJ whole genome shotgun (WGS) entry which is preliminary data.</text>
</comment>
<dbReference type="EMBL" id="PIPI01000006">
    <property type="protein sequence ID" value="RUO19116.1"/>
    <property type="molecule type" value="Genomic_DNA"/>
</dbReference>
<name>A0A432VS03_9GAMM</name>
<proteinExistence type="predicted"/>
<evidence type="ECO:0000256" key="3">
    <source>
        <dbReference type="ARBA" id="ARBA00022723"/>
    </source>
</evidence>
<feature type="chain" id="PRO_5019582952" evidence="7">
    <location>
        <begin position="21"/>
        <end position="557"/>
    </location>
</feature>
<dbReference type="GO" id="GO:0046872">
    <property type="term" value="F:metal ion binding"/>
    <property type="evidence" value="ECO:0007669"/>
    <property type="project" value="UniProtKB-KW"/>
</dbReference>
<accession>A0A432VS03</accession>
<keyword evidence="3" id="KW-0479">Metal-binding</keyword>
<dbReference type="GO" id="GO:0008235">
    <property type="term" value="F:metalloexopeptidase activity"/>
    <property type="evidence" value="ECO:0007669"/>
    <property type="project" value="InterPro"/>
</dbReference>
<sequence length="557" mass="62141">MRHLWLGASALVLLAACAEAPQQTEVDPYAPQADAEGLIDAHFSDTYREHLRTLSSDEFEGRAPGTRGEELTIDYIAGIMRDLGIQSFTNEDYTQPVPLVRIAPSRVTNMQLEHNGETSEFAYRSEMMGWTNRVLDGVTVENSDMVFVGYGIVAPEFGWNDYEGLDVEGKTVVMFVNDPGYATQDPALFNGNAMTYYGRWTYKFEEAARQGATGAIIIHEDGPAGYGWGVIAGGSPVRFTMKTENNNMHRVELEGWVTADSAEKLFANAGMSLAEAHELALSSDFAPVDLNTSVSMIVENEFSYLDTHNIVGYIEGSKYPEEHIIYMAHWDHMGVDPISGEIFNGAQDNATGTAALLSMAEKFAAGETPERTVVFAFVGAEERGLLGSAWYAENPLMPLGKTVAGFNMDMFYAHGPVRDFVVVGWNNSNMQDFAESHVIAQNRYMSPENNPEAGIFYRSDHFSLAKQGVPVLYAKGGVDHFTLGREYGEREAAEFIANRYHKVADKYDPEWDLRGIHQDMWVFFRTGRDLANSRVWPQWAAGNEFEAKRLETEDMRR</sequence>
<dbReference type="SUPFAM" id="SSF53187">
    <property type="entry name" value="Zn-dependent exopeptidases"/>
    <property type="match status" value="1"/>
</dbReference>
<dbReference type="AlphaFoldDB" id="A0A432VS03"/>
<dbReference type="Proteomes" id="UP000288212">
    <property type="component" value="Unassembled WGS sequence"/>
</dbReference>
<keyword evidence="1" id="KW-0031">Aminopeptidase</keyword>
<evidence type="ECO:0000256" key="2">
    <source>
        <dbReference type="ARBA" id="ARBA00022670"/>
    </source>
</evidence>
<keyword evidence="5" id="KW-0378">Hydrolase</keyword>
<dbReference type="Pfam" id="PF04389">
    <property type="entry name" value="Peptidase_M28"/>
    <property type="match status" value="1"/>
</dbReference>
<evidence type="ECO:0000256" key="1">
    <source>
        <dbReference type="ARBA" id="ARBA00022438"/>
    </source>
</evidence>
<reference evidence="9 10" key="1">
    <citation type="journal article" date="2011" name="Front. Microbiol.">
        <title>Genomic signatures of strain selection and enhancement in Bacillus atrophaeus var. globigii, a historical biowarfare simulant.</title>
        <authorList>
            <person name="Gibbons H.S."/>
            <person name="Broomall S.M."/>
            <person name="McNew L.A."/>
            <person name="Daligault H."/>
            <person name="Chapman C."/>
            <person name="Bruce D."/>
            <person name="Karavis M."/>
            <person name="Krepps M."/>
            <person name="McGregor P.A."/>
            <person name="Hong C."/>
            <person name="Park K.H."/>
            <person name="Akmal A."/>
            <person name="Feldman A."/>
            <person name="Lin J.S."/>
            <person name="Chang W.E."/>
            <person name="Higgs B.W."/>
            <person name="Demirev P."/>
            <person name="Lindquist J."/>
            <person name="Liem A."/>
            <person name="Fochler E."/>
            <person name="Read T.D."/>
            <person name="Tapia R."/>
            <person name="Johnson S."/>
            <person name="Bishop-Lilly K.A."/>
            <person name="Detter C."/>
            <person name="Han C."/>
            <person name="Sozhamannan S."/>
            <person name="Rosenzweig C.N."/>
            <person name="Skowronski E.W."/>
        </authorList>
    </citation>
    <scope>NUCLEOTIDE SEQUENCE [LARGE SCALE GENOMIC DNA]</scope>
    <source>
        <strain evidence="9 10">AK5</strain>
    </source>
</reference>
<keyword evidence="2" id="KW-0645">Protease</keyword>
<dbReference type="PANTHER" id="PTHR12147:SF56">
    <property type="entry name" value="AMINOPEPTIDASE YDR415C-RELATED"/>
    <property type="match status" value="1"/>
</dbReference>